<accession>A0A553IJA1</accession>
<dbReference type="PANTHER" id="PTHR33434:SF4">
    <property type="entry name" value="PHOSPHATASE PROTEIN"/>
    <property type="match status" value="1"/>
</dbReference>
<dbReference type="GO" id="GO:0006071">
    <property type="term" value="P:glycerol metabolic process"/>
    <property type="evidence" value="ECO:0007669"/>
    <property type="project" value="InterPro"/>
</dbReference>
<dbReference type="InterPro" id="IPR019986">
    <property type="entry name" value="YloV-like"/>
</dbReference>
<name>A0A553IJA1_ACHLA</name>
<dbReference type="PROSITE" id="PS51480">
    <property type="entry name" value="DHAL"/>
    <property type="match status" value="1"/>
</dbReference>
<dbReference type="InterPro" id="IPR048394">
    <property type="entry name" value="FakA-like_M"/>
</dbReference>
<dbReference type="OMA" id="QPLYYYI"/>
<dbReference type="Proteomes" id="UP000315938">
    <property type="component" value="Unassembled WGS sequence"/>
</dbReference>
<evidence type="ECO:0000313" key="2">
    <source>
        <dbReference type="EMBL" id="TRY00290.1"/>
    </source>
</evidence>
<dbReference type="EMBL" id="VKID01000001">
    <property type="protein sequence ID" value="TRY00290.1"/>
    <property type="molecule type" value="Genomic_DNA"/>
</dbReference>
<dbReference type="Pfam" id="PF21645">
    <property type="entry name" value="FakA-like_M"/>
    <property type="match status" value="1"/>
</dbReference>
<protein>
    <submittedName>
        <fullName evidence="2">DAK2 domain-containing protein</fullName>
    </submittedName>
</protein>
<evidence type="ECO:0000313" key="3">
    <source>
        <dbReference type="Proteomes" id="UP000315938"/>
    </source>
</evidence>
<dbReference type="GeneID" id="41338445"/>
<dbReference type="SUPFAM" id="SSF101473">
    <property type="entry name" value="DhaL-like"/>
    <property type="match status" value="1"/>
</dbReference>
<dbReference type="SMART" id="SM01121">
    <property type="entry name" value="Dak1_2"/>
    <property type="match status" value="1"/>
</dbReference>
<dbReference type="NCBIfam" id="TIGR03599">
    <property type="entry name" value="YloV"/>
    <property type="match status" value="1"/>
</dbReference>
<dbReference type="SMART" id="SM01120">
    <property type="entry name" value="Dak2"/>
    <property type="match status" value="1"/>
</dbReference>
<dbReference type="InterPro" id="IPR036117">
    <property type="entry name" value="DhaL_dom_sf"/>
</dbReference>
<evidence type="ECO:0000259" key="1">
    <source>
        <dbReference type="PROSITE" id="PS51480"/>
    </source>
</evidence>
<feature type="domain" description="DhaL" evidence="1">
    <location>
        <begin position="9"/>
        <end position="203"/>
    </location>
</feature>
<gene>
    <name evidence="2" type="ORF">FNV44_04380</name>
</gene>
<dbReference type="PANTHER" id="PTHR33434">
    <property type="entry name" value="DEGV DOMAIN-CONTAINING PROTEIN DR_1986-RELATED"/>
    <property type="match status" value="1"/>
</dbReference>
<proteinExistence type="predicted"/>
<dbReference type="GO" id="GO:0004371">
    <property type="term" value="F:glycerone kinase activity"/>
    <property type="evidence" value="ECO:0007669"/>
    <property type="project" value="InterPro"/>
</dbReference>
<organism evidence="2 3">
    <name type="scientific">Acholeplasma laidlawii</name>
    <dbReference type="NCBI Taxonomy" id="2148"/>
    <lineage>
        <taxon>Bacteria</taxon>
        <taxon>Bacillati</taxon>
        <taxon>Mycoplasmatota</taxon>
        <taxon>Mollicutes</taxon>
        <taxon>Acholeplasmatales</taxon>
        <taxon>Acholeplasmataceae</taxon>
        <taxon>Acholeplasma</taxon>
    </lineage>
</organism>
<comment type="caution">
    <text evidence="2">The sequence shown here is derived from an EMBL/GenBank/DDBJ whole genome shotgun (WGS) entry which is preliminary data.</text>
</comment>
<dbReference type="RefSeq" id="WP_012242213.1">
    <property type="nucleotide sequence ID" value="NZ_JACAOE010000001.1"/>
</dbReference>
<dbReference type="Pfam" id="PF13684">
    <property type="entry name" value="FakA-like_C"/>
    <property type="match status" value="1"/>
</dbReference>
<dbReference type="Pfam" id="PF02734">
    <property type="entry name" value="Dak2"/>
    <property type="match status" value="1"/>
</dbReference>
<dbReference type="InterPro" id="IPR050270">
    <property type="entry name" value="DegV_domain_contain"/>
</dbReference>
<dbReference type="InterPro" id="IPR004007">
    <property type="entry name" value="DhaL_dom"/>
</dbReference>
<dbReference type="InterPro" id="IPR033470">
    <property type="entry name" value="FakA-like_C"/>
</dbReference>
<sequence>MSNKKISGDLFKKMVTNGAIHLKNNHKEVDHLNVFPVPDGDTGTNMQMTMMAGVKEVSQDQSNSIVDVSKILSRGLLMGARGNSGVILSQFFRGLYSEISKINNGSLTIKEFIQALVGGYQMAYRAVMDPVEGTILTVVRESAERVLKDQKKYTSIEDVLKAYLMQAKETLIKTPELLPVLKEAGVVDSGGAGFIKIIEGMLMALEGEILSELDAIQSMPQANLDYVGAHNLGEVDIKFGYCTEFIVQLFDWENFDINSVRNPLEQMGDSLVVVTDEDLLKVHVHTNQPGVALTLAQKFGELKTIKVDNMRTQHGNITGQDHSGHDHSQAVPELAPVKKPRSKYGLIAVGQGEGVKTAFKELGVDMIIDGGQTMNPPTEDFIKAIEAVNADNVIILPNNSNIILTAEQAASLTENQNVSVLKTKTVAQGYSAMISFDPTATIEENTDVMMDVVNEMKSGEVTYAVRDTEMHGVQVKNGDYIGISKSKIIVSCKDRYEAVTSLLESMITEDSEIATLFIGNGVSEDEVEKVVEFVASINEDCEVETINGKQDVYSYIIAVE</sequence>
<dbReference type="AlphaFoldDB" id="A0A553IJA1"/>
<dbReference type="Gene3D" id="1.25.40.340">
    <property type="match status" value="1"/>
</dbReference>
<reference evidence="2 3" key="1">
    <citation type="submission" date="2019-07" db="EMBL/GenBank/DDBJ databases">
        <title>Genome sequence of Acholeplasma laidlawii strain with increased resistance to erythromycin.</title>
        <authorList>
            <person name="Medvedeva E.S."/>
            <person name="Baranova N.B."/>
            <person name="Siniagina M.N."/>
            <person name="Mouzykantov A."/>
            <person name="Chernova O.A."/>
            <person name="Chernov V.M."/>
        </authorList>
    </citation>
    <scope>NUCLEOTIDE SEQUENCE [LARGE SCALE GENOMIC DNA]</scope>
    <source>
        <strain evidence="2 3">PG8REry</strain>
    </source>
</reference>